<protein>
    <submittedName>
        <fullName evidence="3">Uncharacterized protein</fullName>
    </submittedName>
</protein>
<feature type="region of interest" description="Disordered" evidence="2">
    <location>
        <begin position="167"/>
        <end position="196"/>
    </location>
</feature>
<reference evidence="3 4" key="1">
    <citation type="submission" date="2021-08" db="EMBL/GenBank/DDBJ databases">
        <title>The highly contiguous genome resource for Trichoderma semiorbis FJ059, a fungal antagonistic to plant pathogens.</title>
        <authorList>
            <person name="Liu T."/>
        </authorList>
    </citation>
    <scope>NUCLEOTIDE SEQUENCE [LARGE SCALE GENOMIC DNA]</scope>
    <source>
        <strain evidence="3 4">FJ059</strain>
    </source>
</reference>
<comment type="caution">
    <text evidence="3">The sequence shown here is derived from an EMBL/GenBank/DDBJ whole genome shotgun (WGS) entry which is preliminary data.</text>
</comment>
<evidence type="ECO:0000256" key="2">
    <source>
        <dbReference type="SAM" id="MobiDB-lite"/>
    </source>
</evidence>
<proteinExistence type="predicted"/>
<feature type="compositionally biased region" description="Polar residues" evidence="2">
    <location>
        <begin position="211"/>
        <end position="225"/>
    </location>
</feature>
<evidence type="ECO:0000256" key="1">
    <source>
        <dbReference type="SAM" id="Coils"/>
    </source>
</evidence>
<feature type="compositionally biased region" description="Low complexity" evidence="2">
    <location>
        <begin position="180"/>
        <end position="192"/>
    </location>
</feature>
<feature type="coiled-coil region" evidence="1">
    <location>
        <begin position="244"/>
        <end position="271"/>
    </location>
</feature>
<sequence length="283" mass="32431">MAQLGTIRRLDIVQLGLDENHMPYSDGVACVQAYWAYSMDLSQGERDNMRNLILNHSYRHTVASRQEFYEHRLCRDPAGRTRPGLIILRALYKAVPVDFENGVVARCGHLPVRNRSDEYFTLFPDTVGPPVFDMDTGRARRYQQRYPLLKVTPSTLRNRDQAVVIAPQETPSPTIPPASPTASSPVPASPVTDTDFEEISASPPAIPIPENLQSPSATAEANSPVTRQEFDQLCSEVATLAENVSMLRRAFERQRERRREQRREIRRQIRREIRRGLRRVRRR</sequence>
<keyword evidence="4" id="KW-1185">Reference proteome</keyword>
<dbReference type="EMBL" id="JAIMJC010000002">
    <property type="protein sequence ID" value="KAH0529277.1"/>
    <property type="molecule type" value="Genomic_DNA"/>
</dbReference>
<dbReference type="AlphaFoldDB" id="A0A9P8HWZ6"/>
<feature type="region of interest" description="Disordered" evidence="2">
    <location>
        <begin position="206"/>
        <end position="225"/>
    </location>
</feature>
<evidence type="ECO:0000313" key="4">
    <source>
        <dbReference type="Proteomes" id="UP000826573"/>
    </source>
</evidence>
<dbReference type="Proteomes" id="UP000826573">
    <property type="component" value="Unassembled WGS sequence"/>
</dbReference>
<accession>A0A9P8HWZ6</accession>
<keyword evidence="1" id="KW-0175">Coiled coil</keyword>
<organism evidence="3 4">
    <name type="scientific">Trichoderma semiorbis</name>
    <dbReference type="NCBI Taxonomy" id="1491008"/>
    <lineage>
        <taxon>Eukaryota</taxon>
        <taxon>Fungi</taxon>
        <taxon>Dikarya</taxon>
        <taxon>Ascomycota</taxon>
        <taxon>Pezizomycotina</taxon>
        <taxon>Sordariomycetes</taxon>
        <taxon>Hypocreomycetidae</taxon>
        <taxon>Hypocreales</taxon>
        <taxon>Hypocreaceae</taxon>
        <taxon>Trichoderma</taxon>
    </lineage>
</organism>
<gene>
    <name evidence="3" type="ORF">TsFJ059_004044</name>
</gene>
<evidence type="ECO:0000313" key="3">
    <source>
        <dbReference type="EMBL" id="KAH0529277.1"/>
    </source>
</evidence>
<name>A0A9P8HWZ6_9HYPO</name>